<reference evidence="1 2" key="1">
    <citation type="journal article" date="2024" name="J Genomics">
        <title>Draft genome sequencing and assembly of Favolaschia claudopus CIRM-BRFM 2984 isolated from oak limbs.</title>
        <authorList>
            <person name="Navarro D."/>
            <person name="Drula E."/>
            <person name="Chaduli D."/>
            <person name="Cazenave R."/>
            <person name="Ahrendt S."/>
            <person name="Wang J."/>
            <person name="Lipzen A."/>
            <person name="Daum C."/>
            <person name="Barry K."/>
            <person name="Grigoriev I.V."/>
            <person name="Favel A."/>
            <person name="Rosso M.N."/>
            <person name="Martin F."/>
        </authorList>
    </citation>
    <scope>NUCLEOTIDE SEQUENCE [LARGE SCALE GENOMIC DNA]</scope>
    <source>
        <strain evidence="1 2">CIRM-BRFM 2984</strain>
    </source>
</reference>
<accession>A0AAV9ZC38</accession>
<sequence length="639" mass="71411">MEERVEVIRRALRRPLRAEGIESAVINRGTARRYRVKNSATRPRDVVCTAPPVTGKVVNLRENALVRVDSGHFAVCQWNGQTGNDDTSPVRKRLEAEAVVIWTPARMTQKKSDCRQLVYGVRPVLVNQLFGKENNWTAKGTELSIISSLGRRGANTEEGKAKVRNFSLSRDGIIMTVSEDRRGCLLSHLSCRGANTTSAPYVRNTCQCLVRAVEILVEDLGPKLRLRGFQLVLKAKHRKQKKKSVNLKRRKGTTRANVYRSSQQWKSGEPPNSGHFALCKWNGQTGNDDTSAVRKWLEAEAVGFWTLARMTEKNFDRRELVYGVHSVLVNQLPGKETEYSGAGFYVRGCEVFQIRTALEDVQKALIRYRVGGQHQGGEGGAAEPTNLTNNSTYLQSGETWGENGGRKDKVHNVSLSRDGIVMTVSEDRRGCLLSHLSCRRTSGPRSSSLFQILVDSSRPFGMTTRSKAIWSGHGAELEMCWQTLAGSSEASRGEGRVWFAVSSHDERPEYRQVVHNLFEFEADVLHKASFTQKLVLVDIFLRYNGRKVKINIRPIVSLGTSARLLTLNSACCLRGNSQAVNFDFLVNVVFLDIFFESVVGASITRSVASRKLTMFKSMRRLSNHSQVVNVAFSEQSGLD</sequence>
<dbReference type="EMBL" id="JAWWNJ010000170">
    <property type="protein sequence ID" value="KAK6977260.1"/>
    <property type="molecule type" value="Genomic_DNA"/>
</dbReference>
<name>A0AAV9ZC38_9AGAR</name>
<evidence type="ECO:0000313" key="1">
    <source>
        <dbReference type="EMBL" id="KAK6977260.1"/>
    </source>
</evidence>
<gene>
    <name evidence="1" type="ORF">R3P38DRAFT_2810441</name>
</gene>
<evidence type="ECO:0000313" key="2">
    <source>
        <dbReference type="Proteomes" id="UP001362999"/>
    </source>
</evidence>
<comment type="caution">
    <text evidence="1">The sequence shown here is derived from an EMBL/GenBank/DDBJ whole genome shotgun (WGS) entry which is preliminary data.</text>
</comment>
<organism evidence="1 2">
    <name type="scientific">Favolaschia claudopus</name>
    <dbReference type="NCBI Taxonomy" id="2862362"/>
    <lineage>
        <taxon>Eukaryota</taxon>
        <taxon>Fungi</taxon>
        <taxon>Dikarya</taxon>
        <taxon>Basidiomycota</taxon>
        <taxon>Agaricomycotina</taxon>
        <taxon>Agaricomycetes</taxon>
        <taxon>Agaricomycetidae</taxon>
        <taxon>Agaricales</taxon>
        <taxon>Marasmiineae</taxon>
        <taxon>Mycenaceae</taxon>
        <taxon>Favolaschia</taxon>
    </lineage>
</organism>
<dbReference type="Proteomes" id="UP001362999">
    <property type="component" value="Unassembled WGS sequence"/>
</dbReference>
<dbReference type="AlphaFoldDB" id="A0AAV9ZC38"/>
<protein>
    <submittedName>
        <fullName evidence="1">Uncharacterized protein</fullName>
    </submittedName>
</protein>
<keyword evidence="2" id="KW-1185">Reference proteome</keyword>
<proteinExistence type="predicted"/>